<evidence type="ECO:0000313" key="3">
    <source>
        <dbReference type="EMBL" id="CAL1129417.1"/>
    </source>
</evidence>
<dbReference type="Proteomes" id="UP001152797">
    <property type="component" value="Unassembled WGS sequence"/>
</dbReference>
<dbReference type="EMBL" id="CAMXCT010000239">
    <property type="protein sequence ID" value="CAI3976042.1"/>
    <property type="molecule type" value="Genomic_DNA"/>
</dbReference>
<feature type="compositionally biased region" description="Low complexity" evidence="1">
    <location>
        <begin position="114"/>
        <end position="127"/>
    </location>
</feature>
<feature type="region of interest" description="Disordered" evidence="1">
    <location>
        <begin position="1"/>
        <end position="24"/>
    </location>
</feature>
<feature type="compositionally biased region" description="Basic residues" evidence="1">
    <location>
        <begin position="8"/>
        <end position="17"/>
    </location>
</feature>
<dbReference type="EMBL" id="CAMXCT020000239">
    <property type="protein sequence ID" value="CAL1129417.1"/>
    <property type="molecule type" value="Genomic_DNA"/>
</dbReference>
<feature type="compositionally biased region" description="Basic and acidic residues" evidence="1">
    <location>
        <begin position="94"/>
        <end position="113"/>
    </location>
</feature>
<proteinExistence type="predicted"/>
<dbReference type="AlphaFoldDB" id="A0A9P1FJB9"/>
<feature type="compositionally biased region" description="Low complexity" evidence="1">
    <location>
        <begin position="150"/>
        <end position="171"/>
    </location>
</feature>
<feature type="compositionally biased region" description="Basic and acidic residues" evidence="1">
    <location>
        <begin position="65"/>
        <end position="85"/>
    </location>
</feature>
<reference evidence="2" key="1">
    <citation type="submission" date="2022-10" db="EMBL/GenBank/DDBJ databases">
        <authorList>
            <person name="Chen Y."/>
            <person name="Dougan E. K."/>
            <person name="Chan C."/>
            <person name="Rhodes N."/>
            <person name="Thang M."/>
        </authorList>
    </citation>
    <scope>NUCLEOTIDE SEQUENCE</scope>
</reference>
<evidence type="ECO:0000313" key="4">
    <source>
        <dbReference type="Proteomes" id="UP001152797"/>
    </source>
</evidence>
<reference evidence="3" key="2">
    <citation type="submission" date="2024-04" db="EMBL/GenBank/DDBJ databases">
        <authorList>
            <person name="Chen Y."/>
            <person name="Shah S."/>
            <person name="Dougan E. K."/>
            <person name="Thang M."/>
            <person name="Chan C."/>
        </authorList>
    </citation>
    <scope>NUCLEOTIDE SEQUENCE [LARGE SCALE GENOMIC DNA]</scope>
</reference>
<name>A0A9P1FJB9_9DINO</name>
<protein>
    <submittedName>
        <fullName evidence="2">Uncharacterized protein</fullName>
    </submittedName>
</protein>
<accession>A0A9P1FJB9</accession>
<feature type="region of interest" description="Disordered" evidence="1">
    <location>
        <begin position="54"/>
        <end position="173"/>
    </location>
</feature>
<keyword evidence="4" id="KW-1185">Reference proteome</keyword>
<feature type="compositionally biased region" description="Basic and acidic residues" evidence="1">
    <location>
        <begin position="131"/>
        <end position="141"/>
    </location>
</feature>
<gene>
    <name evidence="2" type="ORF">C1SCF055_LOCUS4301</name>
</gene>
<evidence type="ECO:0000256" key="1">
    <source>
        <dbReference type="SAM" id="MobiDB-lite"/>
    </source>
</evidence>
<evidence type="ECO:0000313" key="2">
    <source>
        <dbReference type="EMBL" id="CAI3976042.1"/>
    </source>
</evidence>
<dbReference type="EMBL" id="CAMXCT030000239">
    <property type="protein sequence ID" value="CAL4763354.1"/>
    <property type="molecule type" value="Genomic_DNA"/>
</dbReference>
<organism evidence="2">
    <name type="scientific">Cladocopium goreaui</name>
    <dbReference type="NCBI Taxonomy" id="2562237"/>
    <lineage>
        <taxon>Eukaryota</taxon>
        <taxon>Sar</taxon>
        <taxon>Alveolata</taxon>
        <taxon>Dinophyceae</taxon>
        <taxon>Suessiales</taxon>
        <taxon>Symbiodiniaceae</taxon>
        <taxon>Cladocopium</taxon>
    </lineage>
</organism>
<sequence>MGEYIKQHCQKSKKAQKLRTDRERKNYLTKTLGLTLQKDPKRGMLCVPMEQDTLMMSGMRMSTSRVKEEGFSSKEESKEQFRKASEAIQGSTNSKEEMERAEKEADDADKSDSESSSDSSDSSSKSSFGHASEKGSPDRKKPAPPKRKSTGASSTAKAKAKTKTPPGSAKKAGAEVEKFESAHDAAKKYLATVQELRADTLWKSCVRAHEVDRRLGRESAVVSHLESTMSSQEIDAAAIADAKTTVSKIKEQNQFVMSMKEVCRWLRSAKPSCLVLEVTEAGGTLSKLLAANDFVVGKRMAEDSATLREILLFVAKKLVDVPWHA</sequence>
<comment type="caution">
    <text evidence="2">The sequence shown here is derived from an EMBL/GenBank/DDBJ whole genome shotgun (WGS) entry which is preliminary data.</text>
</comment>